<comment type="caution">
    <text evidence="2">The sequence shown here is derived from an EMBL/GenBank/DDBJ whole genome shotgun (WGS) entry which is preliminary data.</text>
</comment>
<protein>
    <recommendedName>
        <fullName evidence="4">XRE family transcriptional regulator</fullName>
    </recommendedName>
</protein>
<reference evidence="2 3" key="1">
    <citation type="submission" date="2024-10" db="EMBL/GenBank/DDBJ databases">
        <title>The Natural Products Discovery Center: Release of the First 8490 Sequenced Strains for Exploring Actinobacteria Biosynthetic Diversity.</title>
        <authorList>
            <person name="Kalkreuter E."/>
            <person name="Kautsar S.A."/>
            <person name="Yang D."/>
            <person name="Bader C.D."/>
            <person name="Teijaro C.N."/>
            <person name="Fluegel L."/>
            <person name="Davis C.M."/>
            <person name="Simpson J.R."/>
            <person name="Lauterbach L."/>
            <person name="Steele A.D."/>
            <person name="Gui C."/>
            <person name="Meng S."/>
            <person name="Li G."/>
            <person name="Viehrig K."/>
            <person name="Ye F."/>
            <person name="Su P."/>
            <person name="Kiefer A.F."/>
            <person name="Nichols A."/>
            <person name="Cepeda A.J."/>
            <person name="Yan W."/>
            <person name="Fan B."/>
            <person name="Jiang Y."/>
            <person name="Adhikari A."/>
            <person name="Zheng C.-J."/>
            <person name="Schuster L."/>
            <person name="Cowan T.M."/>
            <person name="Smanski M.J."/>
            <person name="Chevrette M.G."/>
            <person name="De Carvalho L.P.S."/>
            <person name="Shen B."/>
        </authorList>
    </citation>
    <scope>NUCLEOTIDE SEQUENCE [LARGE SCALE GENOMIC DNA]</scope>
    <source>
        <strain evidence="2 3">NPDC049639</strain>
    </source>
</reference>
<dbReference type="EMBL" id="JBITLV010000005">
    <property type="protein sequence ID" value="MFI7588450.1"/>
    <property type="molecule type" value="Genomic_DNA"/>
</dbReference>
<evidence type="ECO:0000256" key="1">
    <source>
        <dbReference type="SAM" id="MobiDB-lite"/>
    </source>
</evidence>
<evidence type="ECO:0000313" key="2">
    <source>
        <dbReference type="EMBL" id="MFI7588450.1"/>
    </source>
</evidence>
<accession>A0ABW8APY9</accession>
<feature type="compositionally biased region" description="Low complexity" evidence="1">
    <location>
        <begin position="102"/>
        <end position="114"/>
    </location>
</feature>
<organism evidence="2 3">
    <name type="scientific">Spongisporangium articulatum</name>
    <dbReference type="NCBI Taxonomy" id="3362603"/>
    <lineage>
        <taxon>Bacteria</taxon>
        <taxon>Bacillati</taxon>
        <taxon>Actinomycetota</taxon>
        <taxon>Actinomycetes</taxon>
        <taxon>Kineosporiales</taxon>
        <taxon>Kineosporiaceae</taxon>
        <taxon>Spongisporangium</taxon>
    </lineage>
</organism>
<evidence type="ECO:0000313" key="3">
    <source>
        <dbReference type="Proteomes" id="UP001612915"/>
    </source>
</evidence>
<proteinExistence type="predicted"/>
<sequence length="512" mass="55782">MPKRSTMLKKLLRQRHWQTYATFCRQYDAAAQQVDPTLIGHWPSRGQFARWLSGDIKGLPHPDHCRVLETMFPGLTVDELFTAPDATAANARMTPSLVPTARRPSLTSSLGLSLRRPETSVETPTGRTDDDAGAQPPSTYIDLTGEVPTGLLDRPTGGLSGLKNPAPHHPANTSLPEEMAMTTEQSAQFVRAARGGVDSDVLDQLTADVRQLATDYLVKPPLVIFRPLSRLRAEVFEMLERRQRPAVLPPLYSVAGRLCALLAHASADLGQTYAADTHTRTAWLCADLADDDGLRSYIRWVQSNVAFWEGDYRQAATIAQSGQQFAAQGSSNMLRLASQEARAWAACGQTAEVERALSVTMTTRDAATPDDSAGVFRFDPGKAAYYASEVRLALGGRSNAERAVEAAEESLRLFGEAPEAQRSPEFVAAAQLDLANARLALDDLDGAEEQLRTVLTLPVESRTQPIVGRVKSAGASLKADRFAHSGLATSLRDEIALFRAYPAQRDFPEESD</sequence>
<feature type="region of interest" description="Disordered" evidence="1">
    <location>
        <begin position="99"/>
        <end position="148"/>
    </location>
</feature>
<name>A0ABW8APY9_9ACTN</name>
<dbReference type="RefSeq" id="WP_398282113.1">
    <property type="nucleotide sequence ID" value="NZ_JBITLV010000005.1"/>
</dbReference>
<keyword evidence="3" id="KW-1185">Reference proteome</keyword>
<evidence type="ECO:0008006" key="4">
    <source>
        <dbReference type="Google" id="ProtNLM"/>
    </source>
</evidence>
<gene>
    <name evidence="2" type="ORF">ACIB24_15375</name>
</gene>
<dbReference type="Proteomes" id="UP001612915">
    <property type="component" value="Unassembled WGS sequence"/>
</dbReference>